<reference evidence="8" key="2">
    <citation type="journal article" date="2008" name="Nucleic Acids Res.">
        <title>The rice annotation project database (RAP-DB): 2008 update.</title>
        <authorList>
            <consortium name="The rice annotation project (RAP)"/>
        </authorList>
    </citation>
    <scope>GENOME REANNOTATION</scope>
    <source>
        <strain evidence="8">cv. Nipponbare</strain>
    </source>
</reference>
<dbReference type="PANTHER" id="PTHR47069:SF11">
    <property type="entry name" value="OS04G0275550 PROTEIN"/>
    <property type="match status" value="1"/>
</dbReference>
<evidence type="ECO:0000313" key="7">
    <source>
        <dbReference type="EMBL" id="BAH94588.1"/>
    </source>
</evidence>
<evidence type="ECO:0000259" key="5">
    <source>
        <dbReference type="Pfam" id="PF13359"/>
    </source>
</evidence>
<dbReference type="AlphaFoldDB" id="C7J710"/>
<dbReference type="InterPro" id="IPR024752">
    <property type="entry name" value="Myb/SANT-like_dom"/>
</dbReference>
<feature type="domain" description="DUF8040" evidence="6">
    <location>
        <begin position="446"/>
        <end position="536"/>
    </location>
</feature>
<evidence type="ECO:0000256" key="2">
    <source>
        <dbReference type="ARBA" id="ARBA00022723"/>
    </source>
</evidence>
<comment type="cofactor">
    <cofactor evidence="1">
        <name>a divalent metal cation</name>
        <dbReference type="ChEBI" id="CHEBI:60240"/>
    </cofactor>
</comment>
<gene>
    <name evidence="7" type="ordered locus">Os09g0443400</name>
</gene>
<evidence type="ECO:0000259" key="4">
    <source>
        <dbReference type="Pfam" id="PF12776"/>
    </source>
</evidence>
<proteinExistence type="predicted"/>
<dbReference type="Pfam" id="PF26138">
    <property type="entry name" value="DUF8040"/>
    <property type="match status" value="1"/>
</dbReference>
<reference evidence="7 8" key="1">
    <citation type="journal article" date="2005" name="Nature">
        <title>The map-based sequence of the rice genome.</title>
        <authorList>
            <consortium name="International rice genome sequencing project (IRGSP)"/>
            <person name="Matsumoto T."/>
            <person name="Wu J."/>
            <person name="Kanamori H."/>
            <person name="Katayose Y."/>
            <person name="Fujisawa M."/>
            <person name="Namiki N."/>
            <person name="Mizuno H."/>
            <person name="Yamamoto K."/>
            <person name="Antonio B.A."/>
            <person name="Baba T."/>
            <person name="Sakata K."/>
            <person name="Nagamura Y."/>
            <person name="Aoki H."/>
            <person name="Arikawa K."/>
            <person name="Arita K."/>
            <person name="Bito T."/>
            <person name="Chiden Y."/>
            <person name="Fujitsuka N."/>
            <person name="Fukunaka R."/>
            <person name="Hamada M."/>
            <person name="Harada C."/>
            <person name="Hayashi A."/>
            <person name="Hijishita S."/>
            <person name="Honda M."/>
            <person name="Hosokawa S."/>
            <person name="Ichikawa Y."/>
            <person name="Idonuma A."/>
            <person name="Iijima M."/>
            <person name="Ikeda M."/>
            <person name="Ikeno M."/>
            <person name="Ito K."/>
            <person name="Ito S."/>
            <person name="Ito T."/>
            <person name="Ito Y."/>
            <person name="Ito Y."/>
            <person name="Iwabuchi A."/>
            <person name="Kamiya K."/>
            <person name="Karasawa W."/>
            <person name="Kurita K."/>
            <person name="Katagiri S."/>
            <person name="Kikuta A."/>
            <person name="Kobayashi H."/>
            <person name="Kobayashi N."/>
            <person name="Machita K."/>
            <person name="Maehara T."/>
            <person name="Masukawa M."/>
            <person name="Mizubayashi T."/>
            <person name="Mukai Y."/>
            <person name="Nagasaki H."/>
            <person name="Nagata Y."/>
            <person name="Naito S."/>
            <person name="Nakashima M."/>
            <person name="Nakama Y."/>
            <person name="Nakamichi Y."/>
            <person name="Nakamura M."/>
            <person name="Meguro A."/>
            <person name="Negishi M."/>
            <person name="Ohta I."/>
            <person name="Ohta T."/>
            <person name="Okamoto M."/>
            <person name="Ono N."/>
            <person name="Saji S."/>
            <person name="Sakaguchi M."/>
            <person name="Sakai K."/>
            <person name="Shibata M."/>
            <person name="Shimokawa T."/>
            <person name="Song J."/>
            <person name="Takazaki Y."/>
            <person name="Terasawa K."/>
            <person name="Tsugane M."/>
            <person name="Tsuji K."/>
            <person name="Ueda S."/>
            <person name="Waki K."/>
            <person name="Yamagata H."/>
            <person name="Yamamoto M."/>
            <person name="Yamamoto S."/>
            <person name="Yamane H."/>
            <person name="Yoshiki S."/>
            <person name="Yoshihara R."/>
            <person name="Yukawa K."/>
            <person name="Zhong H."/>
            <person name="Yano M."/>
            <person name="Yuan Q."/>
            <person name="Ouyang S."/>
            <person name="Liu J."/>
            <person name="Jones K.M."/>
            <person name="Gansberger K."/>
            <person name="Moffat K."/>
            <person name="Hill J."/>
            <person name="Bera J."/>
            <person name="Fadrosh D."/>
            <person name="Jin S."/>
            <person name="Johri S."/>
            <person name="Kim M."/>
            <person name="Overton L."/>
            <person name="Reardon M."/>
            <person name="Tsitrin T."/>
            <person name="Vuong H."/>
            <person name="Weaver B."/>
            <person name="Ciecko A."/>
            <person name="Tallon L."/>
            <person name="Jackson J."/>
            <person name="Pai G."/>
            <person name="Aken S.V."/>
            <person name="Utterback T."/>
            <person name="Reidmuller S."/>
            <person name="Feldblyum T."/>
            <person name="Hsiao J."/>
            <person name="Zismann V."/>
            <person name="Iobst S."/>
            <person name="de Vazeille A.R."/>
            <person name="Buell C.R."/>
            <person name="Ying K."/>
            <person name="Li Y."/>
            <person name="Lu T."/>
            <person name="Huang Y."/>
            <person name="Zhao Q."/>
            <person name="Feng Q."/>
            <person name="Zhang L."/>
            <person name="Zhu J."/>
            <person name="Weng Q."/>
            <person name="Mu J."/>
            <person name="Lu Y."/>
            <person name="Fan D."/>
            <person name="Liu Y."/>
            <person name="Guan J."/>
            <person name="Zhang Y."/>
            <person name="Yu S."/>
            <person name="Liu X."/>
            <person name="Zhang Y."/>
            <person name="Hong G."/>
            <person name="Han B."/>
            <person name="Choisne N."/>
            <person name="Demange N."/>
            <person name="Orjeda G."/>
            <person name="Samain S."/>
            <person name="Cattolico L."/>
            <person name="Pelletier E."/>
            <person name="Couloux A."/>
            <person name="Segurens B."/>
            <person name="Wincker P."/>
            <person name="D'Hont A."/>
            <person name="Scarpelli C."/>
            <person name="Weissenbach J."/>
            <person name="Salanoubat M."/>
            <person name="Quetier F."/>
            <person name="Yu Y."/>
            <person name="Kim H.R."/>
            <person name="Rambo T."/>
            <person name="Currie J."/>
            <person name="Collura K."/>
            <person name="Luo M."/>
            <person name="Yang T."/>
            <person name="Ammiraju J.S.S."/>
            <person name="Engler F."/>
            <person name="Soderlund C."/>
            <person name="Wing R.A."/>
            <person name="Palmer L.E."/>
            <person name="de la Bastide M."/>
            <person name="Spiegel L."/>
            <person name="Nascimento L."/>
            <person name="Zutavern T."/>
            <person name="O'Shaughnessy A."/>
            <person name="Dike S."/>
            <person name="Dedhia N."/>
            <person name="Preston R."/>
            <person name="Balija V."/>
            <person name="McCombie W.R."/>
            <person name="Chow T."/>
            <person name="Chen H."/>
            <person name="Chung M."/>
            <person name="Chen C."/>
            <person name="Shaw J."/>
            <person name="Wu H."/>
            <person name="Hsiao K."/>
            <person name="Chao Y."/>
            <person name="Chu M."/>
            <person name="Cheng C."/>
            <person name="Hour A."/>
            <person name="Lee P."/>
            <person name="Lin S."/>
            <person name="Lin Y."/>
            <person name="Liou J."/>
            <person name="Liu S."/>
            <person name="Hsing Y."/>
            <person name="Raghuvanshi S."/>
            <person name="Mohanty A."/>
            <person name="Bharti A.K."/>
            <person name="Gaur A."/>
            <person name="Gupta V."/>
            <person name="Kumar D."/>
            <person name="Ravi V."/>
            <person name="Vij S."/>
            <person name="Kapur A."/>
            <person name="Khurana P."/>
            <person name="Khurana P."/>
            <person name="Khurana J.P."/>
            <person name="Tyagi A.K."/>
            <person name="Gaikwad K."/>
            <person name="Singh A."/>
            <person name="Dalal V."/>
            <person name="Srivastava S."/>
            <person name="Dixit A."/>
            <person name="Pal A.K."/>
            <person name="Ghazi I.A."/>
            <person name="Yadav M."/>
            <person name="Pandit A."/>
            <person name="Bhargava A."/>
            <person name="Sureshbabu K."/>
            <person name="Batra K."/>
            <person name="Sharma T.R."/>
            <person name="Mohapatra T."/>
            <person name="Singh N.K."/>
            <person name="Messing J."/>
            <person name="Nelson A.B."/>
            <person name="Fuks G."/>
            <person name="Kavchok S."/>
            <person name="Keizer G."/>
            <person name="Linton E."/>
            <person name="Llaca V."/>
            <person name="Song R."/>
            <person name="Tanyolac B."/>
            <person name="Young S."/>
            <person name="Ho-Il K."/>
            <person name="Hahn J.H."/>
            <person name="Sangsakoo G."/>
            <person name="Vanavichit A."/>
            <person name="de Mattos Luiz.A.T."/>
            <person name="Zimmer P.D."/>
            <person name="Malone G."/>
            <person name="Dellagostin O."/>
            <person name="de Oliveira A.C."/>
            <person name="Bevan M."/>
            <person name="Bancroft I."/>
            <person name="Minx P."/>
            <person name="Cordum H."/>
            <person name="Wilson R."/>
            <person name="Cheng Z."/>
            <person name="Jin W."/>
            <person name="Jiang J."/>
            <person name="Leong S.A."/>
            <person name="Iwama H."/>
            <person name="Gojobori T."/>
            <person name="Itoh T."/>
            <person name="Niimura Y."/>
            <person name="Fujii Y."/>
            <person name="Habara T."/>
            <person name="Sakai H."/>
            <person name="Sato Y."/>
            <person name="Wilson G."/>
            <person name="Kumar K."/>
            <person name="McCouch S."/>
            <person name="Juretic N."/>
            <person name="Hoen D."/>
            <person name="Wright S."/>
            <person name="Bruskiewich R."/>
            <person name="Bureau T."/>
            <person name="Miyao A."/>
            <person name="Hirochika H."/>
            <person name="Nishikawa T."/>
            <person name="Kadowaki K."/>
            <person name="Sugiura M."/>
            <person name="Burr B."/>
            <person name="Sasaki T."/>
        </authorList>
    </citation>
    <scope>NUCLEOTIDE SEQUENCE [LARGE SCALE GENOMIC DNA]</scope>
    <source>
        <strain evidence="8">cv. Nipponbare</strain>
    </source>
</reference>
<dbReference type="EMBL" id="AP008215">
    <property type="protein sequence ID" value="BAH94588.1"/>
    <property type="molecule type" value="Genomic_DNA"/>
</dbReference>
<sequence>METTAKKRKREWDLLSIQEEGTISHSPQTGEISVRGADLESGEDSSDSVTSDAGSAKAAPDDVLHIAHALCKVCAKSPRAVIDFVRRVSPATVGRSIDWDVVREEESSKMGDGRSRWTDMEVRVFLESCLEEMAAFTITSNSPKPQAWQNLIHKMYTKCKKKVNKAQLEYIWGQCKKRYNRWVWLESHASGLGRDPHTSAIVADDEWWESKNAQNKGVLSFRNDPLKHIDLHHAVFSGRTVVGNHSAVAGAAPQAPQGAVQWQTIDMAQLAAAYRPPPPTPPPTAADRGKGKRLAANTTASGSSSKKSRSDSAGLALERIADIRQQSYQSRVAQMEAEKSMGLDACMELVENDGHEIGGSVWYAACALFRDPLTCKCFVRLKDAARRLEFIRTGGTGQKSAMSYGAGGSSWNGGGHTSSEEEDAIIEYMAATLDFNERAPRRIPVQTGVSWMMDTMANRSQCRAMFRLTAEEIHNLHDLLVTSFGLVGTAGVCSMEKLGIFLYTMGGNRPIRDANNRWVRSNSTVSVHFHHVLQAMNDLAGKILKPVDPNFLDYNPQILQENPFKPFYQSAYPYDFPRVPLGRYLLVDSGFPTRMGFLAPYPHVRYHRDQLAVEGAPPPVGREETFNHRHSTLRGIVERQFGIAKKMWKILKEIPYYRDEDIPARIIHAAFALQNFRLDSKDPTYRFTNALYNGNPVPLLNDSFDHMYYATNSEAAMSMLRDCIADDAYNNYH</sequence>
<dbReference type="GO" id="GO:0046872">
    <property type="term" value="F:metal ion binding"/>
    <property type="evidence" value="ECO:0007669"/>
    <property type="project" value="UniProtKB-KW"/>
</dbReference>
<dbReference type="Pfam" id="PF13359">
    <property type="entry name" value="DDE_Tnp_4"/>
    <property type="match status" value="1"/>
</dbReference>
<feature type="compositionally biased region" description="Pro residues" evidence="3">
    <location>
        <begin position="275"/>
        <end position="284"/>
    </location>
</feature>
<name>C7J710_ORYSJ</name>
<feature type="region of interest" description="Disordered" evidence="3">
    <location>
        <begin position="273"/>
        <end position="312"/>
    </location>
</feature>
<dbReference type="InterPro" id="IPR027806">
    <property type="entry name" value="HARBI1_dom"/>
</dbReference>
<accession>C7J710</accession>
<organism evidence="7 8">
    <name type="scientific">Oryza sativa subsp. japonica</name>
    <name type="common">Rice</name>
    <dbReference type="NCBI Taxonomy" id="39947"/>
    <lineage>
        <taxon>Eukaryota</taxon>
        <taxon>Viridiplantae</taxon>
        <taxon>Streptophyta</taxon>
        <taxon>Embryophyta</taxon>
        <taxon>Tracheophyta</taxon>
        <taxon>Spermatophyta</taxon>
        <taxon>Magnoliopsida</taxon>
        <taxon>Liliopsida</taxon>
        <taxon>Poales</taxon>
        <taxon>Poaceae</taxon>
        <taxon>BOP clade</taxon>
        <taxon>Oryzoideae</taxon>
        <taxon>Oryzeae</taxon>
        <taxon>Oryzinae</taxon>
        <taxon>Oryza</taxon>
        <taxon>Oryza sativa</taxon>
    </lineage>
</organism>
<feature type="domain" description="DDE Tnp4" evidence="5">
    <location>
        <begin position="579"/>
        <end position="675"/>
    </location>
</feature>
<feature type="domain" description="Myb/SANT-like" evidence="4">
    <location>
        <begin position="116"/>
        <end position="209"/>
    </location>
</feature>
<evidence type="ECO:0000259" key="6">
    <source>
        <dbReference type="Pfam" id="PF26138"/>
    </source>
</evidence>
<feature type="compositionally biased region" description="Polar residues" evidence="3">
    <location>
        <begin position="19"/>
        <end position="31"/>
    </location>
</feature>
<protein>
    <submittedName>
        <fullName evidence="7">Os09g0443400 protein</fullName>
    </submittedName>
</protein>
<dbReference type="Pfam" id="PF12776">
    <property type="entry name" value="Myb_DNA-bind_3"/>
    <property type="match status" value="1"/>
</dbReference>
<dbReference type="Proteomes" id="UP000000763">
    <property type="component" value="Chromosome 9"/>
</dbReference>
<dbReference type="KEGG" id="dosa:Os09g0443400"/>
<dbReference type="PANTHER" id="PTHR47069">
    <property type="match status" value="1"/>
</dbReference>
<evidence type="ECO:0000256" key="3">
    <source>
        <dbReference type="SAM" id="MobiDB-lite"/>
    </source>
</evidence>
<keyword evidence="2" id="KW-0479">Metal-binding</keyword>
<evidence type="ECO:0000313" key="8">
    <source>
        <dbReference type="Proteomes" id="UP000000763"/>
    </source>
</evidence>
<feature type="region of interest" description="Disordered" evidence="3">
    <location>
        <begin position="16"/>
        <end position="56"/>
    </location>
</feature>
<evidence type="ECO:0000256" key="1">
    <source>
        <dbReference type="ARBA" id="ARBA00001968"/>
    </source>
</evidence>
<dbReference type="InterPro" id="IPR058353">
    <property type="entry name" value="DUF8040"/>
</dbReference>